<evidence type="ECO:0000256" key="1">
    <source>
        <dbReference type="ARBA" id="ARBA00022679"/>
    </source>
</evidence>
<evidence type="ECO:0000313" key="2">
    <source>
        <dbReference type="EMBL" id="AVG23031.1"/>
    </source>
</evidence>
<keyword evidence="1 2" id="KW-0808">Transferase</keyword>
<dbReference type="Gene3D" id="3.40.50.300">
    <property type="entry name" value="P-loop containing nucleotide triphosphate hydrolases"/>
    <property type="match status" value="1"/>
</dbReference>
<dbReference type="InterPro" id="IPR037359">
    <property type="entry name" value="NST/OST"/>
</dbReference>
<organism evidence="2 3">
    <name type="scientific">Pontimonas salivibrio</name>
    <dbReference type="NCBI Taxonomy" id="1159327"/>
    <lineage>
        <taxon>Bacteria</taxon>
        <taxon>Bacillati</taxon>
        <taxon>Actinomycetota</taxon>
        <taxon>Actinomycetes</taxon>
        <taxon>Micrococcales</taxon>
        <taxon>Microbacteriaceae</taxon>
        <taxon>Pontimonas</taxon>
    </lineage>
</organism>
<proteinExistence type="predicted"/>
<dbReference type="EMBL" id="CP026923">
    <property type="protein sequence ID" value="AVG23031.1"/>
    <property type="molecule type" value="Genomic_DNA"/>
</dbReference>
<dbReference type="InterPro" id="IPR027417">
    <property type="entry name" value="P-loop_NTPase"/>
</dbReference>
<dbReference type="SUPFAM" id="SSF52540">
    <property type="entry name" value="P-loop containing nucleoside triphosphate hydrolases"/>
    <property type="match status" value="1"/>
</dbReference>
<name>A0A2L2BMZ9_9MICO</name>
<dbReference type="GO" id="GO:0008146">
    <property type="term" value="F:sulfotransferase activity"/>
    <property type="evidence" value="ECO:0007669"/>
    <property type="project" value="InterPro"/>
</dbReference>
<dbReference type="KEGG" id="psai:C3B54_1120"/>
<sequence length="221" mass="25572">MPLFAQSRSKELHWFKPRRRTSPIRQMAYRLNFSRHRVSGEYTPNYIEHPLSLGQLAEAAPRAKILVFLRNPFQRTISALNHARGLGVINPDTPGDVLIEQAWRADGNSWLARSIRRSTYVSDLEVLFKLFPRDRVFIGFFEHWVSPEHGMTVATELTQFLVLPSPDETGASIRKANEAEWHLRKNGAKRLEISEATEHRLRDYFSQFVPQLEAEVGPIPW</sequence>
<dbReference type="PANTHER" id="PTHR10605">
    <property type="entry name" value="HEPARAN SULFATE SULFOTRANSFERASE"/>
    <property type="match status" value="1"/>
</dbReference>
<gene>
    <name evidence="2" type="ORF">C3B54_1120</name>
</gene>
<keyword evidence="3" id="KW-1185">Reference proteome</keyword>
<dbReference type="AlphaFoldDB" id="A0A2L2BMZ9"/>
<reference evidence="2 3" key="1">
    <citation type="submission" date="2018-02" db="EMBL/GenBank/DDBJ databases">
        <title>Complete genome of the streamlined marine actinobacterium Pontimonas salivibrio CL-TW6 adapted to coastal planktonic lifestype.</title>
        <authorList>
            <person name="Cho B.C."/>
            <person name="Hardies S.C."/>
            <person name="Jang G.I."/>
            <person name="Hwang C.Y."/>
        </authorList>
    </citation>
    <scope>NUCLEOTIDE SEQUENCE [LARGE SCALE GENOMIC DNA]</scope>
    <source>
        <strain evidence="2 3">CL-TW6</strain>
    </source>
</reference>
<protein>
    <submittedName>
        <fullName evidence="2">Putative sulfotransferase</fullName>
    </submittedName>
</protein>
<accession>A0A2L2BMZ9</accession>
<dbReference type="Proteomes" id="UP000243077">
    <property type="component" value="Chromosome"/>
</dbReference>
<evidence type="ECO:0000313" key="3">
    <source>
        <dbReference type="Proteomes" id="UP000243077"/>
    </source>
</evidence>
<dbReference type="PANTHER" id="PTHR10605:SF56">
    <property type="entry name" value="BIFUNCTIONAL HEPARAN SULFATE N-DEACETYLASE_N-SULFOTRANSFERASE"/>
    <property type="match status" value="1"/>
</dbReference>